<protein>
    <submittedName>
        <fullName evidence="2">PA2778 family cysteine peptidase</fullName>
    </submittedName>
</protein>
<dbReference type="CDD" id="cd02549">
    <property type="entry name" value="Peptidase_C39A"/>
    <property type="match status" value="1"/>
</dbReference>
<sequence length="320" mass="36410">MFLTACQTPPHTQKLLNNPPNVLKHKIDKVPFYPQQDYFCGPTTLAEVANFYGGNYSPAQIAPNTFVPELQGTLQIEMKAATRQLGMLAYTQKASLEQLLKLIAEDIPVIVLQNNSIALLPQWHYAVVIGYDMNTQEIILHTGVTKNHRLALSTFERTWQRGEYWMLAMLPPDKTSDQLTAFTYTKACQALLDTGQTQAGVTALKAATEQWPDYWLAYFLLANHYLGQHLAQQSIDSIQQALRWYEKGFEYSTQEITYLNNYAYALAQANCYPQAIEMINHALKLAPGNANMMDTKHQIYQDKQQAVLVQQCPQHNKFNE</sequence>
<dbReference type="PROSITE" id="PS50990">
    <property type="entry name" value="PEPTIDASE_C39"/>
    <property type="match status" value="1"/>
</dbReference>
<dbReference type="NCBIfam" id="NF033920">
    <property type="entry name" value="C39_PA2778_fam"/>
    <property type="match status" value="1"/>
</dbReference>
<name>A0ABY7AR53_9ALTE</name>
<dbReference type="Proteomes" id="UP001163726">
    <property type="component" value="Chromosome"/>
</dbReference>
<evidence type="ECO:0000313" key="3">
    <source>
        <dbReference type="Proteomes" id="UP001163726"/>
    </source>
</evidence>
<evidence type="ECO:0000259" key="1">
    <source>
        <dbReference type="PROSITE" id="PS50990"/>
    </source>
</evidence>
<dbReference type="InterPro" id="IPR039564">
    <property type="entry name" value="Peptidase_C39-like"/>
</dbReference>
<dbReference type="SUPFAM" id="SSF48452">
    <property type="entry name" value="TPR-like"/>
    <property type="match status" value="1"/>
</dbReference>
<dbReference type="Gene3D" id="3.90.70.10">
    <property type="entry name" value="Cysteine proteinases"/>
    <property type="match status" value="1"/>
</dbReference>
<dbReference type="Pfam" id="PF13529">
    <property type="entry name" value="Peptidase_C39_2"/>
    <property type="match status" value="1"/>
</dbReference>
<gene>
    <name evidence="2" type="ORF">OLW01_08170</name>
</gene>
<dbReference type="Gene3D" id="1.25.40.10">
    <property type="entry name" value="Tetratricopeptide repeat domain"/>
    <property type="match status" value="1"/>
</dbReference>
<reference evidence="2" key="1">
    <citation type="submission" date="2022-10" db="EMBL/GenBank/DDBJ databases">
        <title>Catenovulum adriacola sp. nov. isolated in the Harbour of Susak.</title>
        <authorList>
            <person name="Schoch T."/>
            <person name="Reich S.J."/>
            <person name="Stoeferle S."/>
            <person name="Flaiz M."/>
            <person name="Kazda M."/>
            <person name="Riedel C.U."/>
            <person name="Duerre P."/>
        </authorList>
    </citation>
    <scope>NUCLEOTIDE SEQUENCE</scope>
    <source>
        <strain evidence="2">TS8</strain>
    </source>
</reference>
<organism evidence="2 3">
    <name type="scientific">Catenovulum adriaticum</name>
    <dbReference type="NCBI Taxonomy" id="2984846"/>
    <lineage>
        <taxon>Bacteria</taxon>
        <taxon>Pseudomonadati</taxon>
        <taxon>Pseudomonadota</taxon>
        <taxon>Gammaproteobacteria</taxon>
        <taxon>Alteromonadales</taxon>
        <taxon>Alteromonadaceae</taxon>
        <taxon>Catenovulum</taxon>
    </lineage>
</organism>
<keyword evidence="3" id="KW-1185">Reference proteome</keyword>
<dbReference type="InterPro" id="IPR005074">
    <property type="entry name" value="Peptidase_C39"/>
</dbReference>
<dbReference type="InterPro" id="IPR011990">
    <property type="entry name" value="TPR-like_helical_dom_sf"/>
</dbReference>
<accession>A0ABY7AR53</accession>
<feature type="domain" description="Peptidase C39" evidence="1">
    <location>
        <begin position="35"/>
        <end position="166"/>
    </location>
</feature>
<dbReference type="EMBL" id="CP109965">
    <property type="protein sequence ID" value="WAJ71601.1"/>
    <property type="molecule type" value="Genomic_DNA"/>
</dbReference>
<dbReference type="InterPro" id="IPR039563">
    <property type="entry name" value="Peptidase_C39_single_dom"/>
</dbReference>
<proteinExistence type="predicted"/>
<evidence type="ECO:0000313" key="2">
    <source>
        <dbReference type="EMBL" id="WAJ71601.1"/>
    </source>
</evidence>